<feature type="compositionally biased region" description="Polar residues" evidence="1">
    <location>
        <begin position="890"/>
        <end position="901"/>
    </location>
</feature>
<name>A0A6A5SEL0_9PLEO</name>
<protein>
    <submittedName>
        <fullName evidence="2">Uncharacterized protein</fullName>
    </submittedName>
</protein>
<proteinExistence type="predicted"/>
<feature type="region of interest" description="Disordered" evidence="1">
    <location>
        <begin position="448"/>
        <end position="1364"/>
    </location>
</feature>
<feature type="compositionally biased region" description="Low complexity" evidence="1">
    <location>
        <begin position="1236"/>
        <end position="1253"/>
    </location>
</feature>
<feature type="compositionally biased region" description="Polar residues" evidence="1">
    <location>
        <begin position="190"/>
        <end position="208"/>
    </location>
</feature>
<feature type="compositionally biased region" description="Low complexity" evidence="1">
    <location>
        <begin position="1100"/>
        <end position="1111"/>
    </location>
</feature>
<feature type="compositionally biased region" description="Low complexity" evidence="1">
    <location>
        <begin position="1326"/>
        <end position="1343"/>
    </location>
</feature>
<feature type="region of interest" description="Disordered" evidence="1">
    <location>
        <begin position="226"/>
        <end position="435"/>
    </location>
</feature>
<feature type="compositionally biased region" description="Polar residues" evidence="1">
    <location>
        <begin position="254"/>
        <end position="265"/>
    </location>
</feature>
<gene>
    <name evidence="2" type="ORF">EJ02DRAFT_355495</name>
</gene>
<feature type="compositionally biased region" description="Basic and acidic residues" evidence="1">
    <location>
        <begin position="602"/>
        <end position="619"/>
    </location>
</feature>
<feature type="region of interest" description="Disordered" evidence="1">
    <location>
        <begin position="1378"/>
        <end position="1471"/>
    </location>
</feature>
<accession>A0A6A5SEL0</accession>
<sequence length="1525" mass="163342">MFGKRRRAASNPPQRAPPPASASASLAATKAFLQSAESNGELSSAAAAAALRTHVTTPTPVGETVTKRMARRGSVSSNASLSRPPAGALRRQSSSGSMTERSFRAASPGRGSPAEPNAPPVPPVPKNMQSQGSAVHRRASSLEPTYRGGSPNPRGGGRGVSLDRGANSGGRGQRPASHLAQVSEEDDPSRSVNFSRPMSPGAPTTTSHGWFAGPVVNQDAVQRIALTARPKTSSGVEIPRLSTGSMRAKPSAAAVQSKSFLQPATRQPPRPVDPNSPDAIYDPSTRKFIHKQDAMARFRELHEEPEQPTRQYVAQHVDDYHPIPPQHTRHRSPSPARQSVRREEPPAPQRREEPLLPRLDTTKRSEPAERPAATYTPEPRGVGMPRQYSEDSADSDTQHPEQVNTSRKLEDSGYGTVVGGMEDTASPKFVPNQDSAYPRLATPLIPAPANTVAGQGRIQDRHASLSPPRNAHFAPVATELTGAKHDPLPRSSSPAKSALKSSPSVSRRSNSPVAPNGRIYTMGPSSEASETTSDDGRKKKKNIRVSFEETPTISGTSAYADADTPTTQTGLIVSRWSPTADKGDEFEDFMKPRPALPLFGSIRDKERRAPQEDMPEKVTETIPTPMSASMSSNRDLLESSSDNALGNIVAQGLSQKHTPSNDPLPPEVTTVEGSGYVSDSSDDPGMQRPSKHMATLQQPPVPEPKSLSTPHDDRSSAPGSSLSKCVVEVPNIALQPATPSPYERPEPKFQSMMIPGGWDEDFPEPEDQTVNPSPAAPKEVPSAPIVGSTCQQPQPFSDAEDDETDDNSSVYSDACEDLSDREGFGSINALMSSPVAPPSSGLMSSKYANKSVVESSPSKLRQETIADDSTDSDVTPTQGWNAAQRHWSGVNASRKQPQDTALSAERMSHAEEAIFRVVQAPVSQKRSKSAPKFALTPDSTPERKITSVPVSKASTPSTTQSSAKPLKSALKKSPAPQRASLPEPEGQTMRSAAPKESPSSVVHMKKTMRGGPTTSSQAEQQTGSGMRSSMRGGPDTTTRAQPQLRKSMRAADVSSSPNMGLAASRHSMVPMDTKPPRGALQKRNIPPAAAAPKSRPQSMPAARPTAAPVPTYESESDASVSSFQRTRGRGSRDQSGRYTMRGSMRQEPAPTMRANSPVRKQVRAISPPAAPPAIRKSMRPSSPNLEAVKSSKFSIRSLSPMGRFKSSKVPDARPSSPTPQMPSFSKQPKALKQKTPVAKPVKAPKAAFSSRFADSSDDDDDDQPRRFQSRFADSDDEEPVDYKLPPGLTPVRGIPKKAGEEDGDSTDLEEEEDESLQVVPRPASKAGPTMNGTNGNANAQGAALSVGSLRDSKHAPALPSFEAGSKVKTKRGFFGLGKKKAATVQPEQVQTQPGTVESVSAPDEIPMPPSQRNRDMGLRLTPIDEDKDFSNSVPISPQSKKSPKLQRRSTPEWPLPPVPAIPIDERPMSSDGIATRRPRFAVRQSSAISNISAPIVDAQGRSVSYGRTGRKKKFQGLRRVFGLND</sequence>
<feature type="compositionally biased region" description="Low complexity" evidence="1">
    <location>
        <begin position="52"/>
        <end position="64"/>
    </location>
</feature>
<feature type="compositionally biased region" description="Low complexity" evidence="1">
    <location>
        <begin position="961"/>
        <end position="976"/>
    </location>
</feature>
<feature type="compositionally biased region" description="Acidic residues" evidence="1">
    <location>
        <begin position="1301"/>
        <end position="1315"/>
    </location>
</feature>
<dbReference type="EMBL" id="ML976118">
    <property type="protein sequence ID" value="KAF1937998.1"/>
    <property type="molecule type" value="Genomic_DNA"/>
</dbReference>
<feature type="compositionally biased region" description="Basic and acidic residues" evidence="1">
    <location>
        <begin position="340"/>
        <end position="369"/>
    </location>
</feature>
<dbReference type="Proteomes" id="UP000800038">
    <property type="component" value="Unassembled WGS sequence"/>
</dbReference>
<feature type="compositionally biased region" description="Polar residues" evidence="1">
    <location>
        <begin position="621"/>
        <end position="644"/>
    </location>
</feature>
<feature type="compositionally biased region" description="Polar residues" evidence="1">
    <location>
        <begin position="1012"/>
        <end position="1022"/>
    </location>
</feature>
<feature type="compositionally biased region" description="Polar residues" evidence="1">
    <location>
        <begin position="652"/>
        <end position="661"/>
    </location>
</feature>
<feature type="compositionally biased region" description="Polar residues" evidence="1">
    <location>
        <begin position="948"/>
        <end position="960"/>
    </location>
</feature>
<feature type="compositionally biased region" description="Low complexity" evidence="1">
    <location>
        <begin position="489"/>
        <end position="515"/>
    </location>
</feature>
<feature type="compositionally biased region" description="Basic and acidic residues" evidence="1">
    <location>
        <begin position="290"/>
        <end position="307"/>
    </location>
</feature>
<evidence type="ECO:0000313" key="2">
    <source>
        <dbReference type="EMBL" id="KAF1937998.1"/>
    </source>
</evidence>
<feature type="compositionally biased region" description="Acidic residues" evidence="1">
    <location>
        <begin position="758"/>
        <end position="767"/>
    </location>
</feature>
<evidence type="ECO:0000256" key="1">
    <source>
        <dbReference type="SAM" id="MobiDB-lite"/>
    </source>
</evidence>
<feature type="compositionally biased region" description="Low complexity" evidence="1">
    <location>
        <begin position="1023"/>
        <end position="1033"/>
    </location>
</feature>
<feature type="compositionally biased region" description="Polar residues" evidence="1">
    <location>
        <begin position="1430"/>
        <end position="1440"/>
    </location>
</feature>
<feature type="region of interest" description="Disordered" evidence="1">
    <location>
        <begin position="52"/>
        <end position="212"/>
    </location>
</feature>
<dbReference type="OrthoDB" id="5423926at2759"/>
<feature type="compositionally biased region" description="Polar residues" evidence="1">
    <location>
        <begin position="872"/>
        <end position="881"/>
    </location>
</feature>
<keyword evidence="3" id="KW-1185">Reference proteome</keyword>
<reference evidence="2" key="1">
    <citation type="journal article" date="2020" name="Stud. Mycol.">
        <title>101 Dothideomycetes genomes: a test case for predicting lifestyles and emergence of pathogens.</title>
        <authorList>
            <person name="Haridas S."/>
            <person name="Albert R."/>
            <person name="Binder M."/>
            <person name="Bloem J."/>
            <person name="Labutti K."/>
            <person name="Salamov A."/>
            <person name="Andreopoulos B."/>
            <person name="Baker S."/>
            <person name="Barry K."/>
            <person name="Bills G."/>
            <person name="Bluhm B."/>
            <person name="Cannon C."/>
            <person name="Castanera R."/>
            <person name="Culley D."/>
            <person name="Daum C."/>
            <person name="Ezra D."/>
            <person name="Gonzalez J."/>
            <person name="Henrissat B."/>
            <person name="Kuo A."/>
            <person name="Liang C."/>
            <person name="Lipzen A."/>
            <person name="Lutzoni F."/>
            <person name="Magnuson J."/>
            <person name="Mondo S."/>
            <person name="Nolan M."/>
            <person name="Ohm R."/>
            <person name="Pangilinan J."/>
            <person name="Park H.-J."/>
            <person name="Ramirez L."/>
            <person name="Alfaro M."/>
            <person name="Sun H."/>
            <person name="Tritt A."/>
            <person name="Yoshinaga Y."/>
            <person name="Zwiers L.-H."/>
            <person name="Turgeon B."/>
            <person name="Goodwin S."/>
            <person name="Spatafora J."/>
            <person name="Crous P."/>
            <person name="Grigoriev I."/>
        </authorList>
    </citation>
    <scope>NUCLEOTIDE SEQUENCE</scope>
    <source>
        <strain evidence="2">CBS 161.51</strain>
    </source>
</reference>
<feature type="region of interest" description="Disordered" evidence="1">
    <location>
        <begin position="1"/>
        <end position="25"/>
    </location>
</feature>
<evidence type="ECO:0000313" key="3">
    <source>
        <dbReference type="Proteomes" id="UP000800038"/>
    </source>
</evidence>
<organism evidence="2 3">
    <name type="scientific">Clathrospora elynae</name>
    <dbReference type="NCBI Taxonomy" id="706981"/>
    <lineage>
        <taxon>Eukaryota</taxon>
        <taxon>Fungi</taxon>
        <taxon>Dikarya</taxon>
        <taxon>Ascomycota</taxon>
        <taxon>Pezizomycotina</taxon>
        <taxon>Dothideomycetes</taxon>
        <taxon>Pleosporomycetidae</taxon>
        <taxon>Pleosporales</taxon>
        <taxon>Diademaceae</taxon>
        <taxon>Clathrospora</taxon>
    </lineage>
</organism>
<feature type="compositionally biased region" description="Polar residues" evidence="1">
    <location>
        <begin position="1385"/>
        <end position="1398"/>
    </location>
</feature>
<feature type="compositionally biased region" description="Polar residues" evidence="1">
    <location>
        <begin position="91"/>
        <end position="100"/>
    </location>
</feature>
<feature type="compositionally biased region" description="Polar residues" evidence="1">
    <location>
        <begin position="841"/>
        <end position="859"/>
    </location>
</feature>
<feature type="compositionally biased region" description="Pro residues" evidence="1">
    <location>
        <begin position="116"/>
        <end position="125"/>
    </location>
</feature>